<comment type="subcellular location">
    <subcellularLocation>
        <location evidence="1">Membrane</location>
        <topology evidence="1">Multi-pass membrane protein</topology>
    </subcellularLocation>
</comment>
<feature type="transmembrane region" description="Helical" evidence="6">
    <location>
        <begin position="219"/>
        <end position="236"/>
    </location>
</feature>
<dbReference type="AlphaFoldDB" id="A0A934I780"/>
<evidence type="ECO:0000313" key="8">
    <source>
        <dbReference type="EMBL" id="MBJ3761513.1"/>
    </source>
</evidence>
<comment type="caution">
    <text evidence="8">The sequence shown here is derived from an EMBL/GenBank/DDBJ whole genome shotgun (WGS) entry which is preliminary data.</text>
</comment>
<reference evidence="8" key="1">
    <citation type="submission" date="2020-12" db="EMBL/GenBank/DDBJ databases">
        <title>Bacterial taxonomy.</title>
        <authorList>
            <person name="Pan X."/>
        </authorList>
    </citation>
    <scope>NUCLEOTIDE SEQUENCE</scope>
    <source>
        <strain evidence="8">KCTC 52957</strain>
    </source>
</reference>
<feature type="transmembrane region" description="Helical" evidence="6">
    <location>
        <begin position="291"/>
        <end position="314"/>
    </location>
</feature>
<dbReference type="RefSeq" id="WP_198914671.1">
    <property type="nucleotide sequence ID" value="NZ_JAEKPD010000001.1"/>
</dbReference>
<keyword evidence="3 6" id="KW-1133">Transmembrane helix</keyword>
<proteinExistence type="predicted"/>
<feature type="region of interest" description="Disordered" evidence="5">
    <location>
        <begin position="325"/>
        <end position="358"/>
    </location>
</feature>
<keyword evidence="2 6" id="KW-0812">Transmembrane</keyword>
<organism evidence="8 9">
    <name type="scientific">Palleronia pontilimi</name>
    <dbReference type="NCBI Taxonomy" id="1964209"/>
    <lineage>
        <taxon>Bacteria</taxon>
        <taxon>Pseudomonadati</taxon>
        <taxon>Pseudomonadota</taxon>
        <taxon>Alphaproteobacteria</taxon>
        <taxon>Rhodobacterales</taxon>
        <taxon>Roseobacteraceae</taxon>
        <taxon>Palleronia</taxon>
    </lineage>
</organism>
<evidence type="ECO:0000313" key="9">
    <source>
        <dbReference type="Proteomes" id="UP000642488"/>
    </source>
</evidence>
<feature type="domain" description="Integral membrane bound transporter" evidence="7">
    <location>
        <begin position="183"/>
        <end position="301"/>
    </location>
</feature>
<sequence length="358" mass="38408">MSSKPFDWLFEDGNPMDWRTVAITMLAVALPPVIAVLIYGRMGAVAFIAALPAYLAAKDAGVLNSSVVTLVMGMAGLLALGDPDMALIVAPCLGIITGICGKSGMARPCLRALITWTVFTSPILPADEKPMLFAIFILAMIWSLLVAAWFDQTRTSGDEDRESDEYALIFGSLFAFGLAASVFVGGRFFGEHGFWFPLTFVVLCIPPHGRLFKRTVKRTVGTILGTAVAIGFAWISEDTWLLITLGAVSLALSFRTLPWNYTVFTACLTVSVLEVLALVSDISTLAFERLYTMAAAAVMTFALGALGVLGLWLLKPDALKVLQQDDDAATDADQQDDDAATDGEQQDDDDGDTADQPS</sequence>
<feature type="transmembrane region" description="Helical" evidence="6">
    <location>
        <begin position="194"/>
        <end position="212"/>
    </location>
</feature>
<evidence type="ECO:0000256" key="1">
    <source>
        <dbReference type="ARBA" id="ARBA00004141"/>
    </source>
</evidence>
<evidence type="ECO:0000256" key="5">
    <source>
        <dbReference type="SAM" id="MobiDB-lite"/>
    </source>
</evidence>
<evidence type="ECO:0000256" key="2">
    <source>
        <dbReference type="ARBA" id="ARBA00022692"/>
    </source>
</evidence>
<keyword evidence="4 6" id="KW-0472">Membrane</keyword>
<dbReference type="InterPro" id="IPR049453">
    <property type="entry name" value="Memb_transporter_dom"/>
</dbReference>
<evidence type="ECO:0000256" key="3">
    <source>
        <dbReference type="ARBA" id="ARBA00022989"/>
    </source>
</evidence>
<dbReference type="EMBL" id="JAEKPD010000001">
    <property type="protein sequence ID" value="MBJ3761513.1"/>
    <property type="molecule type" value="Genomic_DNA"/>
</dbReference>
<dbReference type="GO" id="GO:0016020">
    <property type="term" value="C:membrane"/>
    <property type="evidence" value="ECO:0007669"/>
    <property type="project" value="UniProtKB-SubCell"/>
</dbReference>
<feature type="transmembrane region" description="Helical" evidence="6">
    <location>
        <begin position="166"/>
        <end position="188"/>
    </location>
</feature>
<feature type="transmembrane region" description="Helical" evidence="6">
    <location>
        <begin position="61"/>
        <end position="79"/>
    </location>
</feature>
<dbReference type="Pfam" id="PF13515">
    <property type="entry name" value="FUSC_2"/>
    <property type="match status" value="1"/>
</dbReference>
<protein>
    <submittedName>
        <fullName evidence="8">FUSC family protein</fullName>
    </submittedName>
</protein>
<accession>A0A934I780</accession>
<feature type="transmembrane region" description="Helical" evidence="6">
    <location>
        <begin position="20"/>
        <end position="40"/>
    </location>
</feature>
<feature type="transmembrane region" description="Helical" evidence="6">
    <location>
        <begin position="131"/>
        <end position="150"/>
    </location>
</feature>
<name>A0A934I780_9RHOB</name>
<dbReference type="Proteomes" id="UP000642488">
    <property type="component" value="Unassembled WGS sequence"/>
</dbReference>
<evidence type="ECO:0000259" key="7">
    <source>
        <dbReference type="Pfam" id="PF13515"/>
    </source>
</evidence>
<evidence type="ECO:0000256" key="4">
    <source>
        <dbReference type="ARBA" id="ARBA00023136"/>
    </source>
</evidence>
<evidence type="ECO:0000256" key="6">
    <source>
        <dbReference type="SAM" id="Phobius"/>
    </source>
</evidence>
<gene>
    <name evidence="8" type="ORF">ILP92_01960</name>
</gene>
<keyword evidence="9" id="KW-1185">Reference proteome</keyword>
<feature type="transmembrane region" description="Helical" evidence="6">
    <location>
        <begin position="259"/>
        <end position="279"/>
    </location>
</feature>